<dbReference type="EMBL" id="JBHLTG010000008">
    <property type="protein sequence ID" value="MFC0681468.1"/>
    <property type="molecule type" value="Genomic_DNA"/>
</dbReference>
<protein>
    <recommendedName>
        <fullName evidence="2">Thioredoxin domain-containing protein</fullName>
    </recommendedName>
</protein>
<dbReference type="Pfam" id="PF17991">
    <property type="entry name" value="Thioredoxin_10"/>
    <property type="match status" value="1"/>
</dbReference>
<dbReference type="PANTHER" id="PTHR42852:SF13">
    <property type="entry name" value="PROTEIN DIPZ"/>
    <property type="match status" value="1"/>
</dbReference>
<gene>
    <name evidence="3" type="ORF">ACFFGH_26870</name>
</gene>
<dbReference type="InterPro" id="IPR050553">
    <property type="entry name" value="Thioredoxin_ResA/DsbE_sf"/>
</dbReference>
<dbReference type="SUPFAM" id="SSF52833">
    <property type="entry name" value="Thioredoxin-like"/>
    <property type="match status" value="1"/>
</dbReference>
<dbReference type="Gene3D" id="3.40.30.10">
    <property type="entry name" value="Glutaredoxin"/>
    <property type="match status" value="1"/>
</dbReference>
<feature type="domain" description="Thioredoxin" evidence="2">
    <location>
        <begin position="42"/>
        <end position="186"/>
    </location>
</feature>
<dbReference type="RefSeq" id="WP_386674139.1">
    <property type="nucleotide sequence ID" value="NZ_JBHLTG010000008.1"/>
</dbReference>
<organism evidence="3 4">
    <name type="scientific">Lysobacter korlensis</name>
    <dbReference type="NCBI Taxonomy" id="553636"/>
    <lineage>
        <taxon>Bacteria</taxon>
        <taxon>Pseudomonadati</taxon>
        <taxon>Pseudomonadota</taxon>
        <taxon>Gammaproteobacteria</taxon>
        <taxon>Lysobacterales</taxon>
        <taxon>Lysobacteraceae</taxon>
        <taxon>Lysobacter</taxon>
    </lineage>
</organism>
<comment type="caution">
    <text evidence="3">The sequence shown here is derived from an EMBL/GenBank/DDBJ whole genome shotgun (WGS) entry which is preliminary data.</text>
</comment>
<proteinExistence type="predicted"/>
<dbReference type="Gene3D" id="2.60.120.260">
    <property type="entry name" value="Galactose-binding domain-like"/>
    <property type="match status" value="1"/>
</dbReference>
<name>A0ABV6RWV4_9GAMM</name>
<evidence type="ECO:0000313" key="4">
    <source>
        <dbReference type="Proteomes" id="UP001589896"/>
    </source>
</evidence>
<dbReference type="InterPro" id="IPR041017">
    <property type="entry name" value="Thioredoxin_10"/>
</dbReference>
<evidence type="ECO:0000256" key="1">
    <source>
        <dbReference type="SAM" id="MobiDB-lite"/>
    </source>
</evidence>
<sequence length="364" mass="40327">MLDERNPLADPGATPTRPGGNARTGIVRSIAHWLGSDRGELPIEGRLAPFDGATGWLNSEPLTPEKLRGRVVLVDFWTYTCVNWLRTLPYVRAWAAKYEDAGLTVVGVHTPEFGFESDVDNVVAQTRILQVEHPVAIDSGYAVWGAFANRFWPAVYIADTEGRIRHHHFGEGEYAQTEMVIQRLLVEAGTQDLDLDLDLVDVQPRGLEVAADWQSLRSPETYLGYLQSSGFASEGTAAFDRPYDYAAASRLPLNTWDLTGNWTFGRHAAVSNAPGARISFQFHARDLNLVMGPRRSDTSVPFRVTLNGDPVGDSRGSDVDAEGRGTVRDQNTYQLIRQPGRITERLLQIEFLEAGAEAYCFTFG</sequence>
<accession>A0ABV6RWV4</accession>
<keyword evidence="4" id="KW-1185">Reference proteome</keyword>
<dbReference type="InterPro" id="IPR036249">
    <property type="entry name" value="Thioredoxin-like_sf"/>
</dbReference>
<dbReference type="PANTHER" id="PTHR42852">
    <property type="entry name" value="THIOL:DISULFIDE INTERCHANGE PROTEIN DSBE"/>
    <property type="match status" value="1"/>
</dbReference>
<evidence type="ECO:0000313" key="3">
    <source>
        <dbReference type="EMBL" id="MFC0681468.1"/>
    </source>
</evidence>
<feature type="region of interest" description="Disordered" evidence="1">
    <location>
        <begin position="1"/>
        <end position="23"/>
    </location>
</feature>
<evidence type="ECO:0000259" key="2">
    <source>
        <dbReference type="PROSITE" id="PS51352"/>
    </source>
</evidence>
<dbReference type="Proteomes" id="UP001589896">
    <property type="component" value="Unassembled WGS sequence"/>
</dbReference>
<dbReference type="InterPro" id="IPR013766">
    <property type="entry name" value="Thioredoxin_domain"/>
</dbReference>
<reference evidence="3 4" key="1">
    <citation type="submission" date="2024-09" db="EMBL/GenBank/DDBJ databases">
        <authorList>
            <person name="Sun Q."/>
            <person name="Mori K."/>
        </authorList>
    </citation>
    <scope>NUCLEOTIDE SEQUENCE [LARGE SCALE GENOMIC DNA]</scope>
    <source>
        <strain evidence="3 4">KCTC 23076</strain>
    </source>
</reference>
<dbReference type="PROSITE" id="PS51352">
    <property type="entry name" value="THIOREDOXIN_2"/>
    <property type="match status" value="1"/>
</dbReference>